<dbReference type="PANTHER" id="PTHR46880">
    <property type="entry name" value="RAS-ASSOCIATING DOMAIN-CONTAINING PROTEIN"/>
    <property type="match status" value="1"/>
</dbReference>
<accession>A0AA89CBB8</accession>
<keyword evidence="3" id="KW-1185">Reference proteome</keyword>
<comment type="caution">
    <text evidence="2">The sequence shown here is derived from an EMBL/GenBank/DDBJ whole genome shotgun (WGS) entry which is preliminary data.</text>
</comment>
<name>A0AA89CBB8_PINIB</name>
<feature type="compositionally biased region" description="Basic and acidic residues" evidence="1">
    <location>
        <begin position="100"/>
        <end position="115"/>
    </location>
</feature>
<dbReference type="Proteomes" id="UP001186944">
    <property type="component" value="Unassembled WGS sequence"/>
</dbReference>
<feature type="compositionally biased region" description="Basic and acidic residues" evidence="1">
    <location>
        <begin position="123"/>
        <end position="148"/>
    </location>
</feature>
<proteinExistence type="predicted"/>
<feature type="region of interest" description="Disordered" evidence="1">
    <location>
        <begin position="74"/>
        <end position="156"/>
    </location>
</feature>
<organism evidence="2 3">
    <name type="scientific">Pinctada imbricata</name>
    <name type="common">Atlantic pearl-oyster</name>
    <name type="synonym">Pinctada martensii</name>
    <dbReference type="NCBI Taxonomy" id="66713"/>
    <lineage>
        <taxon>Eukaryota</taxon>
        <taxon>Metazoa</taxon>
        <taxon>Spiralia</taxon>
        <taxon>Lophotrochozoa</taxon>
        <taxon>Mollusca</taxon>
        <taxon>Bivalvia</taxon>
        <taxon>Autobranchia</taxon>
        <taxon>Pteriomorphia</taxon>
        <taxon>Pterioida</taxon>
        <taxon>Pterioidea</taxon>
        <taxon>Pteriidae</taxon>
        <taxon>Pinctada</taxon>
    </lineage>
</organism>
<dbReference type="EMBL" id="VSWD01000005">
    <property type="protein sequence ID" value="KAK3103592.1"/>
    <property type="molecule type" value="Genomic_DNA"/>
</dbReference>
<sequence>MDLIMTLSPSSAEAERGFSQLKLIKTRIRSNLGQKTLNDCLVIKLHSDEIKEYNPQAAIKNWNLKGFRARRPTFEKRRYNSTNSKNCDGQGSVFGENEGQVERLRGEDNRQNEIRDSEDEEQMESREDGGQDESNRKEDERQGDRDEGQGDGDEGV</sequence>
<evidence type="ECO:0008006" key="4">
    <source>
        <dbReference type="Google" id="ProtNLM"/>
    </source>
</evidence>
<gene>
    <name evidence="2" type="ORF">FSP39_020405</name>
</gene>
<dbReference type="AlphaFoldDB" id="A0AA89CBB8"/>
<feature type="compositionally biased region" description="Polar residues" evidence="1">
    <location>
        <begin position="80"/>
        <end position="89"/>
    </location>
</feature>
<evidence type="ECO:0000256" key="1">
    <source>
        <dbReference type="SAM" id="MobiDB-lite"/>
    </source>
</evidence>
<evidence type="ECO:0000313" key="3">
    <source>
        <dbReference type="Proteomes" id="UP001186944"/>
    </source>
</evidence>
<evidence type="ECO:0000313" key="2">
    <source>
        <dbReference type="EMBL" id="KAK3103592.1"/>
    </source>
</evidence>
<dbReference type="PANTHER" id="PTHR46880:SF5">
    <property type="entry name" value="DUF4371 DOMAIN-CONTAINING PROTEIN"/>
    <property type="match status" value="1"/>
</dbReference>
<protein>
    <recommendedName>
        <fullName evidence="4">HAT C-terminal dimerisation domain-containing protein</fullName>
    </recommendedName>
</protein>
<reference evidence="2" key="1">
    <citation type="submission" date="2019-08" db="EMBL/GenBank/DDBJ databases">
        <title>The improved chromosome-level genome for the pearl oyster Pinctada fucata martensii using PacBio sequencing and Hi-C.</title>
        <authorList>
            <person name="Zheng Z."/>
        </authorList>
    </citation>
    <scope>NUCLEOTIDE SEQUENCE</scope>
    <source>
        <strain evidence="2">ZZ-2019</strain>
        <tissue evidence="2">Adductor muscle</tissue>
    </source>
</reference>